<evidence type="ECO:0000313" key="1">
    <source>
        <dbReference type="Proteomes" id="UP000790787"/>
    </source>
</evidence>
<protein>
    <submittedName>
        <fullName evidence="2">Uncharacterized protein LOC107773825 isoform X2</fullName>
    </submittedName>
</protein>
<evidence type="ECO:0000313" key="2">
    <source>
        <dbReference type="RefSeq" id="XP_075079389.1"/>
    </source>
</evidence>
<accession>A0AC58S3F6</accession>
<keyword evidence="1" id="KW-1185">Reference proteome</keyword>
<name>A0AC58S3F6_TOBAC</name>
<dbReference type="RefSeq" id="XP_075079389.1">
    <property type="nucleotide sequence ID" value="XM_075223288.1"/>
</dbReference>
<reference evidence="2" key="2">
    <citation type="submission" date="2025-08" db="UniProtKB">
        <authorList>
            <consortium name="RefSeq"/>
        </authorList>
    </citation>
    <scope>IDENTIFICATION</scope>
    <source>
        <tissue evidence="2">Leaf</tissue>
    </source>
</reference>
<reference evidence="1" key="1">
    <citation type="journal article" date="2014" name="Nat. Commun.">
        <title>The tobacco genome sequence and its comparison with those of tomato and potato.</title>
        <authorList>
            <person name="Sierro N."/>
            <person name="Battey J.N."/>
            <person name="Ouadi S."/>
            <person name="Bakaher N."/>
            <person name="Bovet L."/>
            <person name="Willig A."/>
            <person name="Goepfert S."/>
            <person name="Peitsch M.C."/>
            <person name="Ivanov N.V."/>
        </authorList>
    </citation>
    <scope>NUCLEOTIDE SEQUENCE [LARGE SCALE GENOMIC DNA]</scope>
</reference>
<proteinExistence type="predicted"/>
<gene>
    <name evidence="2" type="primary">LOC107773825</name>
</gene>
<dbReference type="Proteomes" id="UP000790787">
    <property type="component" value="Chromosome 10"/>
</dbReference>
<organism evidence="1 2">
    <name type="scientific">Nicotiana tabacum</name>
    <name type="common">Common tobacco</name>
    <dbReference type="NCBI Taxonomy" id="4097"/>
    <lineage>
        <taxon>Eukaryota</taxon>
        <taxon>Viridiplantae</taxon>
        <taxon>Streptophyta</taxon>
        <taxon>Embryophyta</taxon>
        <taxon>Tracheophyta</taxon>
        <taxon>Spermatophyta</taxon>
        <taxon>Magnoliopsida</taxon>
        <taxon>eudicotyledons</taxon>
        <taxon>Gunneridae</taxon>
        <taxon>Pentapetalae</taxon>
        <taxon>asterids</taxon>
        <taxon>lamiids</taxon>
        <taxon>Solanales</taxon>
        <taxon>Solanaceae</taxon>
        <taxon>Nicotianoideae</taxon>
        <taxon>Nicotianeae</taxon>
        <taxon>Nicotiana</taxon>
    </lineage>
</organism>
<sequence length="160" mass="17728">MAPRGGGARRYAENRKANTLRSPEMLSPISNQSTLSHEPPVIETPHSDATINRSLPSSSSNLGTPGDEIQTTSSSNIIGGNRILITIVLGGLDPGNQVIRSVTKIFKEKLDYAGHNWKSVILETKDFYWEEFKKLFQWDTAIEGAIKDKFMSKCAERYTG</sequence>